<evidence type="ECO:0000313" key="3">
    <source>
        <dbReference type="EMBL" id="SDH62840.1"/>
    </source>
</evidence>
<evidence type="ECO:0000313" key="4">
    <source>
        <dbReference type="Proteomes" id="UP000198854"/>
    </source>
</evidence>
<dbReference type="PANTHER" id="PTHR43540">
    <property type="entry name" value="PEROXYUREIDOACRYLATE/UREIDOACRYLATE AMIDOHYDROLASE-RELATED"/>
    <property type="match status" value="1"/>
</dbReference>
<dbReference type="Pfam" id="PF00857">
    <property type="entry name" value="Isochorismatase"/>
    <property type="match status" value="1"/>
</dbReference>
<dbReference type="GO" id="GO:0016787">
    <property type="term" value="F:hydrolase activity"/>
    <property type="evidence" value="ECO:0007669"/>
    <property type="project" value="UniProtKB-KW"/>
</dbReference>
<dbReference type="SUPFAM" id="SSF52499">
    <property type="entry name" value="Isochorismatase-like hydrolases"/>
    <property type="match status" value="1"/>
</dbReference>
<dbReference type="Gene3D" id="3.40.50.850">
    <property type="entry name" value="Isochorismatase-like"/>
    <property type="match status" value="1"/>
</dbReference>
<proteinExistence type="predicted"/>
<evidence type="ECO:0000256" key="1">
    <source>
        <dbReference type="ARBA" id="ARBA00022801"/>
    </source>
</evidence>
<dbReference type="PANTHER" id="PTHR43540:SF7">
    <property type="entry name" value="ISOCHORISMATASE FAMILY PROTEIN YECD"/>
    <property type="match status" value="1"/>
</dbReference>
<organism evidence="3 4">
    <name type="scientific">Vibrio xiamenensis</name>
    <dbReference type="NCBI Taxonomy" id="861298"/>
    <lineage>
        <taxon>Bacteria</taxon>
        <taxon>Pseudomonadati</taxon>
        <taxon>Pseudomonadota</taxon>
        <taxon>Gammaproteobacteria</taxon>
        <taxon>Vibrionales</taxon>
        <taxon>Vibrionaceae</taxon>
        <taxon>Vibrio</taxon>
    </lineage>
</organism>
<dbReference type="AlphaFoldDB" id="A0A1G8DZD6"/>
<name>A0A1G8DZD6_9VIBR</name>
<dbReference type="InterPro" id="IPR050272">
    <property type="entry name" value="Isochorismatase-like_hydrls"/>
</dbReference>
<feature type="domain" description="Isochorismatase-like" evidence="2">
    <location>
        <begin position="10"/>
        <end position="177"/>
    </location>
</feature>
<keyword evidence="1" id="KW-0378">Hydrolase</keyword>
<dbReference type="InterPro" id="IPR000868">
    <property type="entry name" value="Isochorismatase-like_dom"/>
</dbReference>
<dbReference type="Proteomes" id="UP000198854">
    <property type="component" value="Unassembled WGS sequence"/>
</dbReference>
<evidence type="ECO:0000259" key="2">
    <source>
        <dbReference type="Pfam" id="PF00857"/>
    </source>
</evidence>
<sequence>MAITTLDTNTALIIIDLQKGIIALPTVHPAQPVIDKSATLAEAFRRHQRPVVVVNVVGHAPGRNDSGPASNAQLPADWAELTPELNVQDSDIMISKTTWGAFNKTDLDQQLQKLGVTQVVIVGIATSIGVESTARQAFELGYNVTIATDSVTDLNLDTHNNSCNLVFPRLAETGSAADVLALLEK</sequence>
<protein>
    <submittedName>
        <fullName evidence="3">Nicotinamidase-related amidase</fullName>
    </submittedName>
</protein>
<dbReference type="OrthoDB" id="9807387at2"/>
<keyword evidence="4" id="KW-1185">Reference proteome</keyword>
<dbReference type="CDD" id="cd00431">
    <property type="entry name" value="cysteine_hydrolases"/>
    <property type="match status" value="1"/>
</dbReference>
<dbReference type="InterPro" id="IPR036380">
    <property type="entry name" value="Isochorismatase-like_sf"/>
</dbReference>
<dbReference type="STRING" id="861298.SAMN04488136_12239"/>
<accession>A0A1G8DZD6</accession>
<dbReference type="EMBL" id="FNDD01000022">
    <property type="protein sequence ID" value="SDH62840.1"/>
    <property type="molecule type" value="Genomic_DNA"/>
</dbReference>
<dbReference type="RefSeq" id="WP_093276453.1">
    <property type="nucleotide sequence ID" value="NZ_FNDD01000022.1"/>
</dbReference>
<gene>
    <name evidence="3" type="ORF">SAMN04488136_12239</name>
</gene>
<reference evidence="3 4" key="1">
    <citation type="submission" date="2016-10" db="EMBL/GenBank/DDBJ databases">
        <authorList>
            <person name="de Groot N.N."/>
        </authorList>
    </citation>
    <scope>NUCLEOTIDE SEQUENCE [LARGE SCALE GENOMIC DNA]</scope>
    <source>
        <strain evidence="3 4">CGMCC 1.10228</strain>
    </source>
</reference>